<evidence type="ECO:0000313" key="4">
    <source>
        <dbReference type="EMBL" id="EAS01331.2"/>
    </source>
</evidence>
<dbReference type="RefSeq" id="XP_001021576.2">
    <property type="nucleotide sequence ID" value="XM_001021576.2"/>
</dbReference>
<dbReference type="GeneID" id="7838206"/>
<dbReference type="KEGG" id="tet:TTHERM_00149410"/>
<feature type="transmembrane region" description="Helical" evidence="2">
    <location>
        <begin position="577"/>
        <end position="598"/>
    </location>
</feature>
<sequence>MHVFMNNHHKFKEQKIKIKLNYSELLQKLIIQFKYLINLYVLFNLFKLNSQQSYKQPEESLSEKGFVQFSLVDNINFNMLTHSSSRGQLLMPLLSRDTSMQELRQNVLPVYDPFKSPPDFTLVDMHAKACLVGKLEEKQDNIECCPCCNNFVNKGNMDINCSDQDLEFLGAAYPLFFKMTIYVIIFILILFFFGGSMRIMWSNWNCEDDCVRFFGYFVIMDSSKEHEQFNGMWYDLLTSLILMAAVIVIKPQIANNINDINIGFIDPASFTIAMKNLPQNTKKEDIENFFKPVLKRSKDQPKIEKINFAYSVDQYFAAFNSKISCITQINKINLKLNDNFCEESKKPKLRQQLEYQQNLLKQHEEQLEKFSKECEKEGYTENFTGTAFVTFNTQKIIKPILSEWGNSTRRSLQNFLFGCFQSPYQDFKGNKLIITKAPTPTDILWDNQKFSFFRTYLNNSLMIFVALAILFGSFYLQYIIMKIVYPFRKNASQDFGKRIQAYAMSLVVVTCNAILRLVVMYFTQLQKLDSQVRYNSAYINRYVVLLFFNSAFMPYLIHKKWDDDIQVSSNLLLQDITFLFLTNAFSEPLAKIFNVFWVHRVYMRYIIRKYEPNKCPYTQHEANYWHEGPSFFIANSYAYISRTLFLCTWYASVSPYGLLFSLIGLICNYYVDRILLLRYCSCPESQSEDIITEVVNSLPFLPIIYICGVIQFQNRSKLEVNENLFVFFGQYFEYGLTSVAMFVSFVGYLLINHLQKDKKEQFSDKFNIQYNDAISEFRTEYEKVNPITSFKANMEWTKAMNKKRANNVVGNQMTNVQNRNTRTTNYFAFGGANIRNSTLLQRNSSLGNLNAFRQRIPEVDHRLPMTSSQSNLNAFELIKFN</sequence>
<evidence type="ECO:0000256" key="1">
    <source>
        <dbReference type="SAM" id="Coils"/>
    </source>
</evidence>
<dbReference type="AlphaFoldDB" id="I7M9C6"/>
<dbReference type="InterPro" id="IPR027815">
    <property type="entry name" value="CSC1/OSCA1-like_cyt"/>
</dbReference>
<feature type="transmembrane region" description="Helical" evidence="2">
    <location>
        <begin position="649"/>
        <end position="671"/>
    </location>
</feature>
<dbReference type="Pfam" id="PF14703">
    <property type="entry name" value="PHM7_cyt"/>
    <property type="match status" value="1"/>
</dbReference>
<keyword evidence="2 4" id="KW-0812">Transmembrane</keyword>
<organism evidence="4 5">
    <name type="scientific">Tetrahymena thermophila (strain SB210)</name>
    <dbReference type="NCBI Taxonomy" id="312017"/>
    <lineage>
        <taxon>Eukaryota</taxon>
        <taxon>Sar</taxon>
        <taxon>Alveolata</taxon>
        <taxon>Ciliophora</taxon>
        <taxon>Intramacronucleata</taxon>
        <taxon>Oligohymenophorea</taxon>
        <taxon>Hymenostomatida</taxon>
        <taxon>Tetrahymenina</taxon>
        <taxon>Tetrahymenidae</taxon>
        <taxon>Tetrahymena</taxon>
    </lineage>
</organism>
<protein>
    <submittedName>
        <fullName evidence="4">Transmembrane protein, putative</fullName>
    </submittedName>
</protein>
<dbReference type="GO" id="GO:0005886">
    <property type="term" value="C:plasma membrane"/>
    <property type="evidence" value="ECO:0007669"/>
    <property type="project" value="TreeGrafter"/>
</dbReference>
<feature type="coiled-coil region" evidence="1">
    <location>
        <begin position="346"/>
        <end position="373"/>
    </location>
</feature>
<feature type="domain" description="CSC1/OSCA1-like cytosolic" evidence="3">
    <location>
        <begin position="269"/>
        <end position="447"/>
    </location>
</feature>
<dbReference type="InParanoid" id="I7M9C6"/>
<feature type="transmembrane region" description="Helical" evidence="2">
    <location>
        <begin position="539"/>
        <end position="557"/>
    </location>
</feature>
<feature type="transmembrane region" description="Helical" evidence="2">
    <location>
        <begin position="501"/>
        <end position="519"/>
    </location>
</feature>
<dbReference type="EMBL" id="GG662603">
    <property type="protein sequence ID" value="EAS01331.2"/>
    <property type="molecule type" value="Genomic_DNA"/>
</dbReference>
<feature type="transmembrane region" description="Helical" evidence="2">
    <location>
        <begin position="231"/>
        <end position="249"/>
    </location>
</feature>
<evidence type="ECO:0000259" key="3">
    <source>
        <dbReference type="Pfam" id="PF14703"/>
    </source>
</evidence>
<feature type="transmembrane region" description="Helical" evidence="2">
    <location>
        <begin position="175"/>
        <end position="194"/>
    </location>
</feature>
<feature type="transmembrane region" description="Helical" evidence="2">
    <location>
        <begin position="731"/>
        <end position="751"/>
    </location>
</feature>
<keyword evidence="2" id="KW-1133">Transmembrane helix</keyword>
<evidence type="ECO:0000313" key="5">
    <source>
        <dbReference type="Proteomes" id="UP000009168"/>
    </source>
</evidence>
<name>I7M9C6_TETTS</name>
<gene>
    <name evidence="4" type="ORF">TTHERM_00149410</name>
</gene>
<keyword evidence="2" id="KW-0472">Membrane</keyword>
<feature type="transmembrane region" description="Helical" evidence="2">
    <location>
        <begin position="29"/>
        <end position="46"/>
    </location>
</feature>
<keyword evidence="5" id="KW-1185">Reference proteome</keyword>
<proteinExistence type="predicted"/>
<dbReference type="Proteomes" id="UP000009168">
    <property type="component" value="Unassembled WGS sequence"/>
</dbReference>
<dbReference type="InterPro" id="IPR045122">
    <property type="entry name" value="Csc1-like"/>
</dbReference>
<dbReference type="PANTHER" id="PTHR13018">
    <property type="entry name" value="PROBABLE MEMBRANE PROTEIN DUF221-RELATED"/>
    <property type="match status" value="1"/>
</dbReference>
<dbReference type="eggNOG" id="ENOG502RT41">
    <property type="taxonomic scope" value="Eukaryota"/>
</dbReference>
<keyword evidence="1" id="KW-0175">Coiled coil</keyword>
<accession>I7M9C6</accession>
<evidence type="ECO:0000256" key="2">
    <source>
        <dbReference type="SAM" id="Phobius"/>
    </source>
</evidence>
<feature type="transmembrane region" description="Helical" evidence="2">
    <location>
        <begin position="461"/>
        <end position="481"/>
    </location>
</feature>
<dbReference type="GO" id="GO:0005227">
    <property type="term" value="F:calcium-activated cation channel activity"/>
    <property type="evidence" value="ECO:0007669"/>
    <property type="project" value="InterPro"/>
</dbReference>
<dbReference type="OrthoDB" id="288963at2759"/>
<reference evidence="5" key="1">
    <citation type="journal article" date="2006" name="PLoS Biol.">
        <title>Macronuclear genome sequence of the ciliate Tetrahymena thermophila, a model eukaryote.</title>
        <authorList>
            <person name="Eisen J.A."/>
            <person name="Coyne R.S."/>
            <person name="Wu M."/>
            <person name="Wu D."/>
            <person name="Thiagarajan M."/>
            <person name="Wortman J.R."/>
            <person name="Badger J.H."/>
            <person name="Ren Q."/>
            <person name="Amedeo P."/>
            <person name="Jones K.M."/>
            <person name="Tallon L.J."/>
            <person name="Delcher A.L."/>
            <person name="Salzberg S.L."/>
            <person name="Silva J.C."/>
            <person name="Haas B.J."/>
            <person name="Majoros W.H."/>
            <person name="Farzad M."/>
            <person name="Carlton J.M."/>
            <person name="Smith R.K. Jr."/>
            <person name="Garg J."/>
            <person name="Pearlman R.E."/>
            <person name="Karrer K.M."/>
            <person name="Sun L."/>
            <person name="Manning G."/>
            <person name="Elde N.C."/>
            <person name="Turkewitz A.P."/>
            <person name="Asai D.J."/>
            <person name="Wilkes D.E."/>
            <person name="Wang Y."/>
            <person name="Cai H."/>
            <person name="Collins K."/>
            <person name="Stewart B.A."/>
            <person name="Lee S.R."/>
            <person name="Wilamowska K."/>
            <person name="Weinberg Z."/>
            <person name="Ruzzo W.L."/>
            <person name="Wloga D."/>
            <person name="Gaertig J."/>
            <person name="Frankel J."/>
            <person name="Tsao C.-C."/>
            <person name="Gorovsky M.A."/>
            <person name="Keeling P.J."/>
            <person name="Waller R.F."/>
            <person name="Patron N.J."/>
            <person name="Cherry J.M."/>
            <person name="Stover N.A."/>
            <person name="Krieger C.J."/>
            <person name="del Toro C."/>
            <person name="Ryder H.F."/>
            <person name="Williamson S.C."/>
            <person name="Barbeau R.A."/>
            <person name="Hamilton E.P."/>
            <person name="Orias E."/>
        </authorList>
    </citation>
    <scope>NUCLEOTIDE SEQUENCE [LARGE SCALE GENOMIC DNA]</scope>
    <source>
        <strain evidence="5">SB210</strain>
    </source>
</reference>
<dbReference type="PANTHER" id="PTHR13018:SF83">
    <property type="entry name" value="RRM DOMAIN-CONTAINING PROTEIN"/>
    <property type="match status" value="1"/>
</dbReference>